<dbReference type="PANTHER" id="PTHR43776:SF7">
    <property type="entry name" value="D,D-DIPEPTIDE TRANSPORT ATP-BINDING PROTEIN DDPF-RELATED"/>
    <property type="match status" value="1"/>
</dbReference>
<dbReference type="InterPro" id="IPR003439">
    <property type="entry name" value="ABC_transporter-like_ATP-bd"/>
</dbReference>
<evidence type="ECO:0000256" key="5">
    <source>
        <dbReference type="ARBA" id="ARBA00022840"/>
    </source>
</evidence>
<dbReference type="InterPro" id="IPR050319">
    <property type="entry name" value="ABC_transp_ATP-bind"/>
</dbReference>
<organism evidence="7 8">
    <name type="scientific">Edaphosphingomonas haloaromaticamans</name>
    <dbReference type="NCBI Taxonomy" id="653954"/>
    <lineage>
        <taxon>Bacteria</taxon>
        <taxon>Pseudomonadati</taxon>
        <taxon>Pseudomonadota</taxon>
        <taxon>Alphaproteobacteria</taxon>
        <taxon>Sphingomonadales</taxon>
        <taxon>Rhizorhabdaceae</taxon>
        <taxon>Edaphosphingomonas</taxon>
    </lineage>
</organism>
<dbReference type="Gene3D" id="3.40.50.300">
    <property type="entry name" value="P-loop containing nucleotide triphosphate hydrolases"/>
    <property type="match status" value="2"/>
</dbReference>
<dbReference type="GO" id="GO:0015833">
    <property type="term" value="P:peptide transport"/>
    <property type="evidence" value="ECO:0007669"/>
    <property type="project" value="InterPro"/>
</dbReference>
<name>A0A1S1HJP4_9SPHN</name>
<keyword evidence="7" id="KW-0378">Hydrolase</keyword>
<dbReference type="InterPro" id="IPR017871">
    <property type="entry name" value="ABC_transporter-like_CS"/>
</dbReference>
<gene>
    <name evidence="7" type="primary">gsiA</name>
    <name evidence="7" type="ORF">BHE75_04283</name>
</gene>
<keyword evidence="4" id="KW-0547">Nucleotide-binding</keyword>
<evidence type="ECO:0000256" key="2">
    <source>
        <dbReference type="ARBA" id="ARBA00005417"/>
    </source>
</evidence>
<dbReference type="InterPro" id="IPR013563">
    <property type="entry name" value="Oligopep_ABC_C"/>
</dbReference>
<comment type="subcellular location">
    <subcellularLocation>
        <location evidence="1">Cell inner membrane</location>
        <topology evidence="1">Peripheral membrane protein</topology>
    </subcellularLocation>
</comment>
<dbReference type="GO" id="GO:0005524">
    <property type="term" value="F:ATP binding"/>
    <property type="evidence" value="ECO:0007669"/>
    <property type="project" value="UniProtKB-KW"/>
</dbReference>
<reference evidence="7 8" key="1">
    <citation type="submission" date="2016-09" db="EMBL/GenBank/DDBJ databases">
        <title>Metabolic pathway, cell adaptation mechanisms and a novel monoxygenase revealed through proteogenomic-transcription analysis of a Sphingomonas haloaromaticamans strain degrading the fungicide ortho-phenylphenol.</title>
        <authorList>
            <person name="Perruchon C."/>
            <person name="Papadopoulou E.S."/>
            <person name="Rousidou C."/>
            <person name="Vasileiadis S."/>
            <person name="Tanou G."/>
            <person name="Amoutzias G."/>
            <person name="Molassiotis A."/>
            <person name="Karpouzas D.G."/>
        </authorList>
    </citation>
    <scope>NUCLEOTIDE SEQUENCE [LARGE SCALE GENOMIC DNA]</scope>
    <source>
        <strain evidence="7 8">P3</strain>
    </source>
</reference>
<feature type="domain" description="ABC transporter" evidence="6">
    <location>
        <begin position="5"/>
        <end position="246"/>
    </location>
</feature>
<dbReference type="Proteomes" id="UP000179467">
    <property type="component" value="Unassembled WGS sequence"/>
</dbReference>
<evidence type="ECO:0000256" key="4">
    <source>
        <dbReference type="ARBA" id="ARBA00022741"/>
    </source>
</evidence>
<comment type="similarity">
    <text evidence="2">Belongs to the ABC transporter superfamily.</text>
</comment>
<dbReference type="CDD" id="cd03257">
    <property type="entry name" value="ABC_NikE_OppD_transporters"/>
    <property type="match status" value="2"/>
</dbReference>
<dbReference type="Pfam" id="PF08352">
    <property type="entry name" value="oligo_HPY"/>
    <property type="match status" value="1"/>
</dbReference>
<dbReference type="EC" id="3.6.3.-" evidence="7"/>
<dbReference type="InterPro" id="IPR003593">
    <property type="entry name" value="AAA+_ATPase"/>
</dbReference>
<dbReference type="SMART" id="SM00382">
    <property type="entry name" value="AAA"/>
    <property type="match status" value="2"/>
</dbReference>
<dbReference type="EMBL" id="MIPT01000001">
    <property type="protein sequence ID" value="OHT22257.1"/>
    <property type="molecule type" value="Genomic_DNA"/>
</dbReference>
<dbReference type="GO" id="GO:0005886">
    <property type="term" value="C:plasma membrane"/>
    <property type="evidence" value="ECO:0007669"/>
    <property type="project" value="UniProtKB-SubCell"/>
</dbReference>
<keyword evidence="5 7" id="KW-0067">ATP-binding</keyword>
<evidence type="ECO:0000259" key="6">
    <source>
        <dbReference type="PROSITE" id="PS50893"/>
    </source>
</evidence>
<accession>A0A1S1HJP4</accession>
<evidence type="ECO:0000256" key="1">
    <source>
        <dbReference type="ARBA" id="ARBA00004417"/>
    </source>
</evidence>
<dbReference type="GO" id="GO:0016887">
    <property type="term" value="F:ATP hydrolysis activity"/>
    <property type="evidence" value="ECO:0007669"/>
    <property type="project" value="InterPro"/>
</dbReference>
<dbReference type="PROSITE" id="PS00211">
    <property type="entry name" value="ABC_TRANSPORTER_1"/>
    <property type="match status" value="2"/>
</dbReference>
<keyword evidence="8" id="KW-1185">Reference proteome</keyword>
<feature type="domain" description="ABC transporter" evidence="6">
    <location>
        <begin position="267"/>
        <end position="513"/>
    </location>
</feature>
<dbReference type="OrthoDB" id="9802264at2"/>
<sequence>MSAVYAVAGLEVHAGDRAIVRGVDFAIAAGECVALVGASGSGKSQTCLAPFGLSPLRAMGSARLCGEELVGADEARLRLLRAAHAGFVFQQPLTALTPHLRIGRQLDEAWRQAGAPRPDRRDLVTLMARVGLDRGDEWLDQYPHRLSGGQRQRVMIAAAIAHGPRLLVADEPTTALDAGLRRDVMALIARLRREEGLALLLVSHDLPAVAEHADRVVVLEEGHVAEAGDAARIFAEPRADYTRALIAASPRLTDPRPDLPLAGGTLLEARGVAVSFPRPGWRRGRIAAVAGVSIGLGRGEGLAIVGGSGSGKSTLGRAIARIGPADAGAVRWQGRDLPPRKAMRPGDRRLIQPVFQDPVASLDPQWRVADIIAEPLRHLRPGLDAAARDEAVARAIAEVELEPAIARRRPATLSGGQAQRVAIARALVAEPEMLLLDEATSALDVLVAGRVLDLLARLQRARGLAILFISHDLAVARRLCGRIAVMEGGRIVEEGDMEAVIRTPCHPVTRALVAASA</sequence>
<dbReference type="RefSeq" id="WP_070935249.1">
    <property type="nucleotide sequence ID" value="NZ_MIPT01000001.1"/>
</dbReference>
<evidence type="ECO:0000256" key="3">
    <source>
        <dbReference type="ARBA" id="ARBA00022448"/>
    </source>
</evidence>
<dbReference type="GO" id="GO:0055085">
    <property type="term" value="P:transmembrane transport"/>
    <property type="evidence" value="ECO:0007669"/>
    <property type="project" value="UniProtKB-ARBA"/>
</dbReference>
<dbReference type="InterPro" id="IPR027417">
    <property type="entry name" value="P-loop_NTPase"/>
</dbReference>
<dbReference type="Pfam" id="PF00005">
    <property type="entry name" value="ABC_tran"/>
    <property type="match status" value="2"/>
</dbReference>
<dbReference type="PROSITE" id="PS50893">
    <property type="entry name" value="ABC_TRANSPORTER_2"/>
    <property type="match status" value="2"/>
</dbReference>
<evidence type="ECO:0000313" key="7">
    <source>
        <dbReference type="EMBL" id="OHT22257.1"/>
    </source>
</evidence>
<protein>
    <submittedName>
        <fullName evidence="7">Glutathione import ATP-binding protein GsiA</fullName>
        <ecNumber evidence="7">3.6.3.-</ecNumber>
    </submittedName>
</protein>
<dbReference type="SUPFAM" id="SSF52540">
    <property type="entry name" value="P-loop containing nucleoside triphosphate hydrolases"/>
    <property type="match status" value="2"/>
</dbReference>
<proteinExistence type="inferred from homology"/>
<keyword evidence="3" id="KW-0813">Transport</keyword>
<comment type="caution">
    <text evidence="7">The sequence shown here is derived from an EMBL/GenBank/DDBJ whole genome shotgun (WGS) entry which is preliminary data.</text>
</comment>
<evidence type="ECO:0000313" key="8">
    <source>
        <dbReference type="Proteomes" id="UP000179467"/>
    </source>
</evidence>
<dbReference type="AlphaFoldDB" id="A0A1S1HJP4"/>
<dbReference type="PANTHER" id="PTHR43776">
    <property type="entry name" value="TRANSPORT ATP-BINDING PROTEIN"/>
    <property type="match status" value="1"/>
</dbReference>